<dbReference type="CDD" id="cd02966">
    <property type="entry name" value="TlpA_like_family"/>
    <property type="match status" value="1"/>
</dbReference>
<keyword evidence="4" id="KW-0413">Isomerase</keyword>
<dbReference type="InterPro" id="IPR017937">
    <property type="entry name" value="Thioredoxin_CS"/>
</dbReference>
<dbReference type="PANTHER" id="PTHR42852:SF13">
    <property type="entry name" value="PROTEIN DIPZ"/>
    <property type="match status" value="1"/>
</dbReference>
<gene>
    <name evidence="4" type="ordered locus">Tgr7_1146</name>
</gene>
<dbReference type="InterPro" id="IPR013766">
    <property type="entry name" value="Thioredoxin_domain"/>
</dbReference>
<keyword evidence="5" id="KW-1185">Reference proteome</keyword>
<proteinExistence type="predicted"/>
<evidence type="ECO:0000313" key="5">
    <source>
        <dbReference type="Proteomes" id="UP000002383"/>
    </source>
</evidence>
<dbReference type="InterPro" id="IPR036249">
    <property type="entry name" value="Thioredoxin-like_sf"/>
</dbReference>
<keyword evidence="1" id="KW-0676">Redox-active center</keyword>
<dbReference type="SUPFAM" id="SSF52833">
    <property type="entry name" value="Thioredoxin-like"/>
    <property type="match status" value="1"/>
</dbReference>
<dbReference type="HOGENOM" id="CLU_610767_0_0_6"/>
<dbReference type="AlphaFoldDB" id="B8GPR5"/>
<evidence type="ECO:0000256" key="2">
    <source>
        <dbReference type="SAM" id="SignalP"/>
    </source>
</evidence>
<dbReference type="GO" id="GO:0016209">
    <property type="term" value="F:antioxidant activity"/>
    <property type="evidence" value="ECO:0007669"/>
    <property type="project" value="InterPro"/>
</dbReference>
<reference evidence="4 5" key="1">
    <citation type="journal article" date="2011" name="Stand. Genomic Sci.">
        <title>Complete genome sequence of 'Thioalkalivibrio sulfidophilus' HL-EbGr7.</title>
        <authorList>
            <person name="Muyzer G."/>
            <person name="Sorokin D.Y."/>
            <person name="Mavromatis K."/>
            <person name="Lapidus A."/>
            <person name="Clum A."/>
            <person name="Ivanova N."/>
            <person name="Pati A."/>
            <person name="d'Haeseleer P."/>
            <person name="Woyke T."/>
            <person name="Kyrpides N.C."/>
        </authorList>
    </citation>
    <scope>NUCLEOTIDE SEQUENCE [LARGE SCALE GENOMIC DNA]</scope>
    <source>
        <strain evidence="4 5">HL-EbGR7</strain>
    </source>
</reference>
<dbReference type="RefSeq" id="WP_012637716.1">
    <property type="nucleotide sequence ID" value="NC_011901.1"/>
</dbReference>
<dbReference type="EMBL" id="CP001339">
    <property type="protein sequence ID" value="ACL72232.1"/>
    <property type="molecule type" value="Genomic_DNA"/>
</dbReference>
<dbReference type="Gene3D" id="3.40.30.10">
    <property type="entry name" value="Glutaredoxin"/>
    <property type="match status" value="1"/>
</dbReference>
<evidence type="ECO:0000259" key="3">
    <source>
        <dbReference type="PROSITE" id="PS51352"/>
    </source>
</evidence>
<organism evidence="4 5">
    <name type="scientific">Thioalkalivibrio sulfidiphilus (strain HL-EbGR7)</name>
    <dbReference type="NCBI Taxonomy" id="396588"/>
    <lineage>
        <taxon>Bacteria</taxon>
        <taxon>Pseudomonadati</taxon>
        <taxon>Pseudomonadota</taxon>
        <taxon>Gammaproteobacteria</taxon>
        <taxon>Chromatiales</taxon>
        <taxon>Ectothiorhodospiraceae</taxon>
        <taxon>Thioalkalivibrio</taxon>
    </lineage>
</organism>
<dbReference type="PANTHER" id="PTHR42852">
    <property type="entry name" value="THIOL:DISULFIDE INTERCHANGE PROTEIN DSBE"/>
    <property type="match status" value="1"/>
</dbReference>
<accession>B8GPR5</accession>
<feature type="chain" id="PRO_5002873214" evidence="2">
    <location>
        <begin position="24"/>
        <end position="433"/>
    </location>
</feature>
<dbReference type="OrthoDB" id="9788279at2"/>
<feature type="signal peptide" evidence="2">
    <location>
        <begin position="1"/>
        <end position="23"/>
    </location>
</feature>
<evidence type="ECO:0000313" key="4">
    <source>
        <dbReference type="EMBL" id="ACL72232.1"/>
    </source>
</evidence>
<dbReference type="GO" id="GO:0016853">
    <property type="term" value="F:isomerase activity"/>
    <property type="evidence" value="ECO:0007669"/>
    <property type="project" value="UniProtKB-KW"/>
</dbReference>
<dbReference type="InterPro" id="IPR050553">
    <property type="entry name" value="Thioredoxin_ResA/DsbE_sf"/>
</dbReference>
<dbReference type="PROSITE" id="PS51352">
    <property type="entry name" value="THIOREDOXIN_2"/>
    <property type="match status" value="1"/>
</dbReference>
<evidence type="ECO:0000256" key="1">
    <source>
        <dbReference type="ARBA" id="ARBA00023284"/>
    </source>
</evidence>
<name>B8GPR5_THISH</name>
<dbReference type="Proteomes" id="UP000002383">
    <property type="component" value="Chromosome"/>
</dbReference>
<dbReference type="KEGG" id="tgr:Tgr7_1146"/>
<dbReference type="STRING" id="396588.Tgr7_1146"/>
<dbReference type="eggNOG" id="COG0526">
    <property type="taxonomic scope" value="Bacteria"/>
</dbReference>
<feature type="domain" description="Thioredoxin" evidence="3">
    <location>
        <begin position="260"/>
        <end position="429"/>
    </location>
</feature>
<protein>
    <submittedName>
        <fullName evidence="4">Thiol-disulfide isomerase and thioredoxins-like protein</fullName>
    </submittedName>
</protein>
<keyword evidence="2" id="KW-0732">Signal</keyword>
<dbReference type="PROSITE" id="PS00194">
    <property type="entry name" value="THIOREDOXIN_1"/>
    <property type="match status" value="1"/>
</dbReference>
<dbReference type="Pfam" id="PF00578">
    <property type="entry name" value="AhpC-TSA"/>
    <property type="match status" value="1"/>
</dbReference>
<dbReference type="InterPro" id="IPR000866">
    <property type="entry name" value="AhpC/TSA"/>
</dbReference>
<sequence precursor="true">MPRRPSLCLALLLLFSLPHAVLADFSLDLPDGERLDVRVWGEDNTGPLFVWLINQYGETEGPHNLARRLAERNATVWQVDLLDSLLLQRSNEVVRNLDGAPVAALLHEAVDSGRGPIVVTTCDRMTVPLLRGLRAWQEEATDMNAVAGGILFFPNLYRGTPVAGEEPELLGIVSATNMPLAILQPELGTNRPRLEALLATLHRAGSPAYGWLVDSVRDYYLLRSVEPEAVELEAMGGPIPFDVTRAILDTPTQLLAATRLLAQTPRPDRPAPLDEEAEAPVLPAFGLVERPAYDPPGYDLVDARGVRHQHTESLGRVTLVNFWATWCPPCVHEIPSMNRLAAAYPEDEFAIVSINFRESPAHVLNFMEDVNVDFPVLMDEDGAVSGEWRVFAFPSSFLLDRQGRVRYSVNTAIEWDTDEVREVIDRLRAEDTY</sequence>
<dbReference type="GO" id="GO:0015036">
    <property type="term" value="F:disulfide oxidoreductase activity"/>
    <property type="evidence" value="ECO:0007669"/>
    <property type="project" value="UniProtKB-ARBA"/>
</dbReference>